<protein>
    <submittedName>
        <fullName evidence="1">Uncharacterized protein</fullName>
    </submittedName>
</protein>
<gene>
    <name evidence="1" type="ORF">JZO85_12875</name>
</gene>
<keyword evidence="2" id="KW-1185">Reference proteome</keyword>
<organism evidence="1 2">
    <name type="scientific">Candidatus Enterococcus murrayae</name>
    <dbReference type="NCBI Taxonomy" id="2815321"/>
    <lineage>
        <taxon>Bacteria</taxon>
        <taxon>Bacillati</taxon>
        <taxon>Bacillota</taxon>
        <taxon>Bacilli</taxon>
        <taxon>Lactobacillales</taxon>
        <taxon>Enterococcaceae</taxon>
        <taxon>Enterococcus</taxon>
    </lineage>
</organism>
<evidence type="ECO:0000313" key="2">
    <source>
        <dbReference type="Proteomes" id="UP000664495"/>
    </source>
</evidence>
<sequence length="249" mass="27727">MVSHFSTIGLPLNSNEEFMEYAKFVYESGEKIKAGQRSYLKLALGEGIELWGQVDEDNEMIGLNPHFRGNAVSIVRLTEKINNPAATVLDGQMYGEAEPSEDGGFTYPFVFDMPDAALHELSFPVIKKVQLAAFAHELTIYTNEENYKQAQESEGGVNFATEFFIPSGLFSEEEPDFVPDSTAIFGGRVLTVKKIKNSHTAEFFYYAKVKTLGGEIDVVMDPELVTEKITDQSILSGSFWLTGQLLHDL</sequence>
<dbReference type="EMBL" id="JAFLVR010000030">
    <property type="protein sequence ID" value="MBO0453171.1"/>
    <property type="molecule type" value="Genomic_DNA"/>
</dbReference>
<proteinExistence type="predicted"/>
<evidence type="ECO:0000313" key="1">
    <source>
        <dbReference type="EMBL" id="MBO0453171.1"/>
    </source>
</evidence>
<reference evidence="1 2" key="1">
    <citation type="submission" date="2021-03" db="EMBL/GenBank/DDBJ databases">
        <title>Enterococcal diversity collection.</title>
        <authorList>
            <person name="Gilmore M.S."/>
            <person name="Schwartzman J."/>
            <person name="Van Tyne D."/>
            <person name="Martin M."/>
            <person name="Earl A.M."/>
            <person name="Manson A.L."/>
            <person name="Straub T."/>
            <person name="Salamzade R."/>
            <person name="Saavedra J."/>
            <person name="Lebreton F."/>
            <person name="Prichula J."/>
            <person name="Schaufler K."/>
            <person name="Gaca A."/>
            <person name="Sgardioli B."/>
            <person name="Wagenaar J."/>
            <person name="Strong T."/>
        </authorList>
    </citation>
    <scope>NUCLEOTIDE SEQUENCE [LARGE SCALE GENOMIC DNA]</scope>
    <source>
        <strain evidence="1 2">MJM16</strain>
    </source>
</reference>
<name>A0ABS3HI79_9ENTE</name>
<accession>A0ABS3HI79</accession>
<dbReference type="Proteomes" id="UP000664495">
    <property type="component" value="Unassembled WGS sequence"/>
</dbReference>
<dbReference type="RefSeq" id="WP_207108941.1">
    <property type="nucleotide sequence ID" value="NZ_JAFLVR010000030.1"/>
</dbReference>
<comment type="caution">
    <text evidence="1">The sequence shown here is derived from an EMBL/GenBank/DDBJ whole genome shotgun (WGS) entry which is preliminary data.</text>
</comment>